<dbReference type="Proteomes" id="UP000064967">
    <property type="component" value="Chromosome"/>
</dbReference>
<dbReference type="SUPFAM" id="SSF48239">
    <property type="entry name" value="Terpenoid cyclases/Protein prenyltransferases"/>
    <property type="match status" value="2"/>
</dbReference>
<feature type="domain" description="Squalene cyclase N-terminal" evidence="5">
    <location>
        <begin position="38"/>
        <end position="329"/>
    </location>
</feature>
<dbReference type="KEGG" id="llu:AKJ09_09404"/>
<dbReference type="SFLD" id="SFLDG01016">
    <property type="entry name" value="Prenyltransferase_Like_2"/>
    <property type="match status" value="1"/>
</dbReference>
<evidence type="ECO:0000259" key="5">
    <source>
        <dbReference type="Pfam" id="PF13249"/>
    </source>
</evidence>
<comment type="pathway">
    <text evidence="1">Secondary metabolite biosynthesis; hopanoid biosynthesis.</text>
</comment>
<dbReference type="InterPro" id="IPR032696">
    <property type="entry name" value="SQ_cyclase_C"/>
</dbReference>
<dbReference type="InterPro" id="IPR018333">
    <property type="entry name" value="Squalene_cyclase"/>
</dbReference>
<dbReference type="PANTHER" id="PTHR11764:SF20">
    <property type="entry name" value="LANOSTEROL SYNTHASE"/>
    <property type="match status" value="1"/>
</dbReference>
<organism evidence="6 7">
    <name type="scientific">Labilithrix luteola</name>
    <dbReference type="NCBI Taxonomy" id="1391654"/>
    <lineage>
        <taxon>Bacteria</taxon>
        <taxon>Pseudomonadati</taxon>
        <taxon>Myxococcota</taxon>
        <taxon>Polyangia</taxon>
        <taxon>Polyangiales</taxon>
        <taxon>Labilitrichaceae</taxon>
        <taxon>Labilithrix</taxon>
    </lineage>
</organism>
<feature type="domain" description="Squalene cyclase C-terminal" evidence="4">
    <location>
        <begin position="345"/>
        <end position="672"/>
    </location>
</feature>
<dbReference type="Pfam" id="PF13243">
    <property type="entry name" value="SQHop_cyclase_C"/>
    <property type="match status" value="1"/>
</dbReference>
<name>A0A0K1QAD9_9BACT</name>
<dbReference type="EMBL" id="CP012333">
    <property type="protein sequence ID" value="AKV02741.1"/>
    <property type="molecule type" value="Genomic_DNA"/>
</dbReference>
<dbReference type="STRING" id="1391654.AKJ09_09404"/>
<reference evidence="6 7" key="1">
    <citation type="submission" date="2015-08" db="EMBL/GenBank/DDBJ databases">
        <authorList>
            <person name="Babu N.S."/>
            <person name="Beckwith C.J."/>
            <person name="Beseler K.G."/>
            <person name="Brison A."/>
            <person name="Carone J.V."/>
            <person name="Caskin T.P."/>
            <person name="Diamond M."/>
            <person name="Durham M.E."/>
            <person name="Foxe J.M."/>
            <person name="Go M."/>
            <person name="Henderson B.A."/>
            <person name="Jones I.B."/>
            <person name="McGettigan J.A."/>
            <person name="Micheletti S.J."/>
            <person name="Nasrallah M.E."/>
            <person name="Ortiz D."/>
            <person name="Piller C.R."/>
            <person name="Privatt S.R."/>
            <person name="Schneider S.L."/>
            <person name="Sharp S."/>
            <person name="Smith T.C."/>
            <person name="Stanton J.D."/>
            <person name="Ullery H.E."/>
            <person name="Wilson R.J."/>
            <person name="Serrano M.G."/>
            <person name="Buck G."/>
            <person name="Lee V."/>
            <person name="Wang Y."/>
            <person name="Carvalho R."/>
            <person name="Voegtly L."/>
            <person name="Shi R."/>
            <person name="Duckworth R."/>
            <person name="Johnson A."/>
            <person name="Loviza R."/>
            <person name="Walstead R."/>
            <person name="Shah Z."/>
            <person name="Kiflezghi M."/>
            <person name="Wade K."/>
            <person name="Ball S.L."/>
            <person name="Bradley K.W."/>
            <person name="Asai D.J."/>
            <person name="Bowman C.A."/>
            <person name="Russell D.A."/>
            <person name="Pope W.H."/>
            <person name="Jacobs-Sera D."/>
            <person name="Hendrix R.W."/>
            <person name="Hatfull G.F."/>
        </authorList>
    </citation>
    <scope>NUCLEOTIDE SEQUENCE [LARGE SCALE GENOMIC DNA]</scope>
    <source>
        <strain evidence="6 7">DSM 27648</strain>
    </source>
</reference>
<dbReference type="InterPro" id="IPR032697">
    <property type="entry name" value="SQ_cyclase_N"/>
</dbReference>
<dbReference type="Pfam" id="PF13249">
    <property type="entry name" value="SQHop_cyclase_N"/>
    <property type="match status" value="1"/>
</dbReference>
<dbReference type="GO" id="GO:0016866">
    <property type="term" value="F:intramolecular transferase activity"/>
    <property type="evidence" value="ECO:0007669"/>
    <property type="project" value="InterPro"/>
</dbReference>
<gene>
    <name evidence="6" type="ORF">AKJ09_09404</name>
</gene>
<evidence type="ECO:0000256" key="3">
    <source>
        <dbReference type="ARBA" id="ARBA00022737"/>
    </source>
</evidence>
<comment type="similarity">
    <text evidence="2">Belongs to the terpene cyclase/mutase family.</text>
</comment>
<evidence type="ECO:0000313" key="7">
    <source>
        <dbReference type="Proteomes" id="UP000064967"/>
    </source>
</evidence>
<evidence type="ECO:0000313" key="6">
    <source>
        <dbReference type="EMBL" id="AKV02741.1"/>
    </source>
</evidence>
<protein>
    <submittedName>
        <fullName evidence="6">Squalene--hopene cyclase</fullName>
    </submittedName>
</protein>
<proteinExistence type="inferred from homology"/>
<accession>A0A0K1QAD9</accession>
<dbReference type="GO" id="GO:0005811">
    <property type="term" value="C:lipid droplet"/>
    <property type="evidence" value="ECO:0007669"/>
    <property type="project" value="InterPro"/>
</dbReference>
<dbReference type="Gene3D" id="1.50.10.20">
    <property type="match status" value="2"/>
</dbReference>
<dbReference type="PATRIC" id="fig|1391654.3.peg.9530"/>
<dbReference type="InterPro" id="IPR008930">
    <property type="entry name" value="Terpenoid_cyclase/PrenylTrfase"/>
</dbReference>
<keyword evidence="7" id="KW-1185">Reference proteome</keyword>
<dbReference type="AlphaFoldDB" id="A0A0K1QAD9"/>
<sequence length="678" mass="76483">MRAEDGSRRCSSEGTIAPMMASNIVDFELGAGTDRAVRRALANLERRQGEDGAWAGAYGGPMFLLPMYLALCHAAKRPPSETQRARIIAYFERAQNEDGSVGVHAEDTHGSLFCSVLAYVALRMLEVPKDDARVRRMLAFIHRHGSPLAAAQWAKVTLSLVGLYRWDGLTPLLPELWLLPYAATPFHPARLWCHCRQVYLPMSWLYGRRARIDDDELIRALRDELYDGAWSSIDWSAHRDTVAQVDAYRPPSRLLALANAAQRAVERITPDRVRAMALGKVREHIAYEDEVTNFIDIGPVNKVLNAFVAFFDDPKSEAFERAFATCESYLFDNELGTMMQGYNSSKLWDVAFATQAIVATPLGDEHRTMLERAYGYVRDNQILDDVPRRKRFYRDASRGGWPFSNRAHGWPITDCTAEGLKCALALEGRFAPRIPEPLLRDAVMLILDWQNDDGGWATYEKRRGGAWLEKLNPSQVFGDIMVDYSYVECTSACMQALRASLPRFGRRLAARARRAIAKGERFLRNAQRPDGSFEGSWGVCFTYGTWFGVTGLLAAGVPTSDRAIRSACDFLLAYQRSDGGWGEEGDSCRERRYIPSDTAGVVQTSWALSTLVRAQHPNRQAKARAAKLLVDRQESDGSWAREPLVGVFNKTCLIDYDNYRHYFPLWALSEFAREERAR</sequence>
<evidence type="ECO:0000256" key="1">
    <source>
        <dbReference type="ARBA" id="ARBA00004999"/>
    </source>
</evidence>
<dbReference type="NCBIfam" id="TIGR01787">
    <property type="entry name" value="squalene_cyclas"/>
    <property type="match status" value="1"/>
</dbReference>
<keyword evidence="3" id="KW-0677">Repeat</keyword>
<dbReference type="GO" id="GO:0016104">
    <property type="term" value="P:triterpenoid biosynthetic process"/>
    <property type="evidence" value="ECO:0007669"/>
    <property type="project" value="InterPro"/>
</dbReference>
<evidence type="ECO:0000259" key="4">
    <source>
        <dbReference type="Pfam" id="PF13243"/>
    </source>
</evidence>
<evidence type="ECO:0000256" key="2">
    <source>
        <dbReference type="ARBA" id="ARBA00009755"/>
    </source>
</evidence>
<dbReference type="UniPathway" id="UPA00337"/>
<dbReference type="PANTHER" id="PTHR11764">
    <property type="entry name" value="TERPENE CYCLASE/MUTASE FAMILY MEMBER"/>
    <property type="match status" value="1"/>
</dbReference>